<dbReference type="SUPFAM" id="SSF53448">
    <property type="entry name" value="Nucleotide-diphospho-sugar transferases"/>
    <property type="match status" value="1"/>
</dbReference>
<dbReference type="Proteomes" id="UP001139028">
    <property type="component" value="Unassembled WGS sequence"/>
</dbReference>
<evidence type="ECO:0000259" key="1">
    <source>
        <dbReference type="Pfam" id="PF00535"/>
    </source>
</evidence>
<dbReference type="InterPro" id="IPR050834">
    <property type="entry name" value="Glycosyltransf_2"/>
</dbReference>
<dbReference type="EC" id="2.4.-.-" evidence="2"/>
<dbReference type="InterPro" id="IPR001173">
    <property type="entry name" value="Glyco_trans_2-like"/>
</dbReference>
<dbReference type="Pfam" id="PF00535">
    <property type="entry name" value="Glycos_transf_2"/>
    <property type="match status" value="1"/>
</dbReference>
<protein>
    <submittedName>
        <fullName evidence="2">Glycosyltransferase</fullName>
        <ecNumber evidence="2">2.4.-.-</ecNumber>
    </submittedName>
</protein>
<accession>A0A9X2EJT6</accession>
<dbReference type="PANTHER" id="PTHR43685:SF2">
    <property type="entry name" value="GLYCOSYLTRANSFERASE 2-LIKE DOMAIN-CONTAINING PROTEIN"/>
    <property type="match status" value="1"/>
</dbReference>
<evidence type="ECO:0000313" key="3">
    <source>
        <dbReference type="Proteomes" id="UP001139028"/>
    </source>
</evidence>
<organism evidence="2 3">
    <name type="scientific">Microbulbifer okhotskensis</name>
    <dbReference type="NCBI Taxonomy" id="2926617"/>
    <lineage>
        <taxon>Bacteria</taxon>
        <taxon>Pseudomonadati</taxon>
        <taxon>Pseudomonadota</taxon>
        <taxon>Gammaproteobacteria</taxon>
        <taxon>Cellvibrionales</taxon>
        <taxon>Microbulbiferaceae</taxon>
        <taxon>Microbulbifer</taxon>
    </lineage>
</organism>
<keyword evidence="3" id="KW-1185">Reference proteome</keyword>
<evidence type="ECO:0000313" key="2">
    <source>
        <dbReference type="EMBL" id="MCO1333542.1"/>
    </source>
</evidence>
<dbReference type="InterPro" id="IPR029044">
    <property type="entry name" value="Nucleotide-diphossugar_trans"/>
</dbReference>
<dbReference type="GO" id="GO:0016757">
    <property type="term" value="F:glycosyltransferase activity"/>
    <property type="evidence" value="ECO:0007669"/>
    <property type="project" value="UniProtKB-KW"/>
</dbReference>
<sequence>MIIPVYQQWHYIDELLRYLELQEVSRGLFELILISNDGELPLTLRECSYRIKVEQCEKPGSYAARNRGAQLAGGEWLVFTDADCLPDPKWIAEIEKGLSNSVGKGEVFAGNIRMLKQCEFSSIYEVYDFVKGIPQEVYVSAGVAATANLIVEKSLFINSGGFDERSYSCGDFELCKRLRELGCRLLFLRLAFVCHRVRSTWPAVSTKARRIKGGQFLTSGGGGRLRVVIFTLLPPIRSILYFLRMRNVSIKHRVLAILVQLRLWGVEITELIRLIVGANPERR</sequence>
<dbReference type="Gene3D" id="3.90.550.10">
    <property type="entry name" value="Spore Coat Polysaccharide Biosynthesis Protein SpsA, Chain A"/>
    <property type="match status" value="1"/>
</dbReference>
<dbReference type="EMBL" id="JALBWM010000010">
    <property type="protein sequence ID" value="MCO1333542.1"/>
    <property type="molecule type" value="Genomic_DNA"/>
</dbReference>
<dbReference type="AlphaFoldDB" id="A0A9X2EJT6"/>
<comment type="caution">
    <text evidence="2">The sequence shown here is derived from an EMBL/GenBank/DDBJ whole genome shotgun (WGS) entry which is preliminary data.</text>
</comment>
<dbReference type="PANTHER" id="PTHR43685">
    <property type="entry name" value="GLYCOSYLTRANSFERASE"/>
    <property type="match status" value="1"/>
</dbReference>
<keyword evidence="2" id="KW-0808">Transferase</keyword>
<feature type="domain" description="Glycosyltransferase 2-like" evidence="1">
    <location>
        <begin position="2"/>
        <end position="94"/>
    </location>
</feature>
<keyword evidence="2" id="KW-0328">Glycosyltransferase</keyword>
<reference evidence="2" key="1">
    <citation type="journal article" date="2022" name="Arch. Microbiol.">
        <title>Microbulbifer okhotskensis sp. nov., isolated from a deep bottom sediment of the Okhotsk Sea.</title>
        <authorList>
            <person name="Romanenko L."/>
            <person name="Kurilenko V."/>
            <person name="Otstavnykh N."/>
            <person name="Velansky P."/>
            <person name="Isaeva M."/>
            <person name="Mikhailov V."/>
        </authorList>
    </citation>
    <scope>NUCLEOTIDE SEQUENCE</scope>
    <source>
        <strain evidence="2">OS29</strain>
    </source>
</reference>
<gene>
    <name evidence="2" type="ORF">MO867_04225</name>
</gene>
<name>A0A9X2EJT6_9GAMM</name>
<dbReference type="RefSeq" id="WP_252464914.1">
    <property type="nucleotide sequence ID" value="NZ_JALBWM010000010.1"/>
</dbReference>
<proteinExistence type="predicted"/>